<gene>
    <name evidence="1" type="ORF">CTEN210_01704</name>
</gene>
<organism evidence="1 2">
    <name type="scientific">Chaetoceros tenuissimus</name>
    <dbReference type="NCBI Taxonomy" id="426638"/>
    <lineage>
        <taxon>Eukaryota</taxon>
        <taxon>Sar</taxon>
        <taxon>Stramenopiles</taxon>
        <taxon>Ochrophyta</taxon>
        <taxon>Bacillariophyta</taxon>
        <taxon>Coscinodiscophyceae</taxon>
        <taxon>Chaetocerotophycidae</taxon>
        <taxon>Chaetocerotales</taxon>
        <taxon>Chaetocerotaceae</taxon>
        <taxon>Chaetoceros</taxon>
    </lineage>
</organism>
<dbReference type="Proteomes" id="UP001054902">
    <property type="component" value="Unassembled WGS sequence"/>
</dbReference>
<name>A0AAD3GZX3_9STRA</name>
<comment type="caution">
    <text evidence="1">The sequence shown here is derived from an EMBL/GenBank/DDBJ whole genome shotgun (WGS) entry which is preliminary data.</text>
</comment>
<accession>A0AAD3GZX3</accession>
<sequence length="496" mass="56146">MKISFAVPIFLSRTYNALAQDPMEGYGYIANDEGFLPPEDSVEYIPPPVEKEPLIAYDGQDAWKPLNNEEQGSEKEEPLIAYDGQDAWKPLNNEEQEVYVYDEKPPVVDGEDYVYNEQIPEVVYDYAPDENDPYYIPLPPDDSDGGGMSYNTGGFEIGENTEPTGIGAPVNVNSSNLLGCESTDSIAYVMVNAGHSGEHVKWYIEDMDTRHVVEKIPEEYEAGQDYAHGYCLPCGKQYRFNIFDESGRKPSFSFSLSIDGHMLNTDKVKEVGRTRKLRKLGMRTHPIDRLDFNSMFCAHPVEDAGTYDYYGNDYGYDIQFTEAYGYDQKPATEPEEPEVDLTETYFRLESLYKPNSIAVCMEATAAKKNAMIHPVLCSNEEDLQHFIVDEIGQIRSKSDSNLCIAKGRKRSLVLAKCLRRVPNGKRGQRFFFILNEFTKQFSLVLKADKAVGVPLDLEDSKATIKFEPNGKAVRKGKLDDINEKLRLQWDIVPQDS</sequence>
<keyword evidence="2" id="KW-1185">Reference proteome</keyword>
<reference evidence="1 2" key="1">
    <citation type="journal article" date="2021" name="Sci. Rep.">
        <title>The genome of the diatom Chaetoceros tenuissimus carries an ancient integrated fragment of an extant virus.</title>
        <authorList>
            <person name="Hongo Y."/>
            <person name="Kimura K."/>
            <person name="Takaki Y."/>
            <person name="Yoshida Y."/>
            <person name="Baba S."/>
            <person name="Kobayashi G."/>
            <person name="Nagasaki K."/>
            <person name="Hano T."/>
            <person name="Tomaru Y."/>
        </authorList>
    </citation>
    <scope>NUCLEOTIDE SEQUENCE [LARGE SCALE GENOMIC DNA]</scope>
    <source>
        <strain evidence="1 2">NIES-3715</strain>
    </source>
</reference>
<protein>
    <submittedName>
        <fullName evidence="1">Uncharacterized protein</fullName>
    </submittedName>
</protein>
<proteinExistence type="predicted"/>
<dbReference type="EMBL" id="BLLK01000020">
    <property type="protein sequence ID" value="GFH45230.1"/>
    <property type="molecule type" value="Genomic_DNA"/>
</dbReference>
<evidence type="ECO:0000313" key="1">
    <source>
        <dbReference type="EMBL" id="GFH45230.1"/>
    </source>
</evidence>
<evidence type="ECO:0000313" key="2">
    <source>
        <dbReference type="Proteomes" id="UP001054902"/>
    </source>
</evidence>
<dbReference type="PROSITE" id="PS50231">
    <property type="entry name" value="RICIN_B_LECTIN"/>
    <property type="match status" value="1"/>
</dbReference>
<dbReference type="AlphaFoldDB" id="A0AAD3GZX3"/>